<dbReference type="EMBL" id="CP017675">
    <property type="protein sequence ID" value="APB32731.1"/>
    <property type="molecule type" value="Genomic_DNA"/>
</dbReference>
<dbReference type="RefSeq" id="WP_071453421.1">
    <property type="nucleotide sequence ID" value="NZ_CP017675.1"/>
</dbReference>
<evidence type="ECO:0000313" key="1">
    <source>
        <dbReference type="EMBL" id="APB32731.1"/>
    </source>
</evidence>
<name>A0A1J0A9X9_9CYAN</name>
<dbReference type="InterPro" id="IPR002636">
    <property type="entry name" value="DUF29"/>
</dbReference>
<dbReference type="KEGG" id="glt:GlitD10_0420"/>
<keyword evidence="2" id="KW-1185">Reference proteome</keyword>
<dbReference type="PANTHER" id="PTHR34235:SF3">
    <property type="entry name" value="SLR1203 PROTEIN"/>
    <property type="match status" value="1"/>
</dbReference>
<dbReference type="AlphaFoldDB" id="A0A1J0A9X9"/>
<dbReference type="Gene3D" id="1.20.1220.20">
    <property type="entry name" value="Uncharcterised protein PF01724"/>
    <property type="match status" value="1"/>
</dbReference>
<dbReference type="STRING" id="1188229.GlitD10_0420"/>
<dbReference type="PANTHER" id="PTHR34235">
    <property type="entry name" value="SLR1203 PROTEIN-RELATED"/>
    <property type="match status" value="1"/>
</dbReference>
<reference evidence="1 2" key="1">
    <citation type="submission" date="2016-10" db="EMBL/GenBank/DDBJ databases">
        <title>Description of Gloeomargarita lithophora gen. nov., sp. nov., a thylakoid-bearing basal-branching cyanobacterium with intracellular carbonates, and proposal for Gloeomargaritales ord. nov.</title>
        <authorList>
            <person name="Moreira D."/>
            <person name="Tavera R."/>
            <person name="Benzerara K."/>
            <person name="Skouri-Panet F."/>
            <person name="Couradeau E."/>
            <person name="Gerard E."/>
            <person name="Loussert C."/>
            <person name="Novelo E."/>
            <person name="Zivanovic Y."/>
            <person name="Lopez-Garcia P."/>
        </authorList>
    </citation>
    <scope>NUCLEOTIDE SEQUENCE [LARGE SCALE GENOMIC DNA]</scope>
    <source>
        <strain evidence="1 2">D10</strain>
    </source>
</reference>
<evidence type="ECO:0000313" key="2">
    <source>
        <dbReference type="Proteomes" id="UP000180235"/>
    </source>
</evidence>
<proteinExistence type="predicted"/>
<dbReference type="Pfam" id="PF01724">
    <property type="entry name" value="DUF29"/>
    <property type="match status" value="1"/>
</dbReference>
<protein>
    <recommendedName>
        <fullName evidence="3">DUF29 domain-containing protein</fullName>
    </recommendedName>
</protein>
<sequence length="148" mass="17437">MTNTPVTTLYEQDFYLWLEQTAELLKTGKFEKLDVRHLLEEIKGMSSSQRQALRSNLEVILMHLLKYKYQSEKRSNSWRFSILEHRFRLEDILEDSPSLGTYLLDVMDKCYTKARKKAVQETGMSMATFPLECPFTAEQVLDEDFLPE</sequence>
<evidence type="ECO:0008006" key="3">
    <source>
        <dbReference type="Google" id="ProtNLM"/>
    </source>
</evidence>
<dbReference type="Proteomes" id="UP000180235">
    <property type="component" value="Chromosome"/>
</dbReference>
<dbReference type="OrthoDB" id="5769308at2"/>
<gene>
    <name evidence="1" type="ORF">GlitD10_0420</name>
</gene>
<accession>A0A1J0A9X9</accession>
<organism evidence="1 2">
    <name type="scientific">Gloeomargarita lithophora Alchichica-D10</name>
    <dbReference type="NCBI Taxonomy" id="1188229"/>
    <lineage>
        <taxon>Bacteria</taxon>
        <taxon>Bacillati</taxon>
        <taxon>Cyanobacteriota</taxon>
        <taxon>Cyanophyceae</taxon>
        <taxon>Gloeomargaritales</taxon>
        <taxon>Gloeomargaritaceae</taxon>
        <taxon>Gloeomargarita</taxon>
    </lineage>
</organism>